<evidence type="ECO:0000313" key="7">
    <source>
        <dbReference type="EMBL" id="KAF9417567.1"/>
    </source>
</evidence>
<feature type="domain" description="Carboxylesterase type B" evidence="6">
    <location>
        <begin position="1655"/>
        <end position="2133"/>
    </location>
</feature>
<proteinExistence type="inferred from homology"/>
<keyword evidence="4" id="KW-1015">Disulfide bond</keyword>
<evidence type="ECO:0000256" key="5">
    <source>
        <dbReference type="ARBA" id="ARBA00023180"/>
    </source>
</evidence>
<feature type="domain" description="Carboxylesterase type B" evidence="6">
    <location>
        <begin position="589"/>
        <end position="1109"/>
    </location>
</feature>
<evidence type="ECO:0000256" key="2">
    <source>
        <dbReference type="ARBA" id="ARBA00022487"/>
    </source>
</evidence>
<sequence>MKLDLRLVTISDTKDTAIFNSLETSNVGAQILACPQIAHYHSTYCKRIFRIKTAVVALMQHPSKVPQVGKMNLLLLCFVAFSTFKTIVCDDPIVKVEQGLVLGKIQEAVVGGYQYYSFENIPYAKPPVGPLRFKAPEAPTPWEGVRNCTALGPMCPQYSPLSDLLKLGNEDCLTVNVYTRNLTGKSSVLVYIDGFAYSFDRDYDDLYGADYMVKDLVVVTFNHRRDVFGFLNLGTKDVSGNAALKDQVALLKWVQKNIAAFGGNPDSVTLAGLSSGSAAIAHHLMSPLSTGLFHRAIMLSGVPTCDAIYSYKVKEKSFLLGKQLGYDGEDPEELLTFLQNVPYEDLIHKMVYVSSAEEQTIIEDDLGQERFISEDITTALKNGLVNNVEILIGYSDQEALIVNNSLLFVPNKILYQEDIEDKKPEIANAIKNATVHSCMIYDVLKFAQKVSQLTDTYLLKFSSVSSRNVYGNEGKKYGIKGASHGDTVLYMFDPKPLNMVVDANSKEYAMIRQFVGSLSTFAASGKPAPEADWPKFTVDSQNYVEFTDTMTLKQGPNSADVQFWDSIYEQANHPIYPAIHNISCDDDVTLVEVEQGQLRGQVLDAVVGDFQYFSFKGIPYAKPPVGKLRFKDPEYLDSWEGVLDATEHGSVCPQFNPITAVYTSGSEDCLFLNVYTPNVAPDTLLPVVVFIHGGAYIFGSGNTDLYRPDYLLANDVVVVTINYRLGVLGFLSLGNEDVPGNAALKDQVTALKWVQRNIKKFGGDPNSVTIVGDTAGGASVTLHMLSPMSKGLFHKAIAMSGSATCDFGLTYKHEEKAKIFGKALNCENVDNSTALLDCLQAANYDAFYSITPTVLASEEITDVLFKMEHFTPVIEKKTGNNFLTEDYYSALTKGHVNKDVDFIIGYSSQEAVLLIDLYNASYVDLYNRYRELFTPSEILTKSTPDTNLEVAENVKKFYFGEKPVKVENLDLFVKYSSSASIGYHAQRYANKWANFGKKTYFYIFDGFTNWNFFGQQGAKYGIKKASHFDITYYMFWPESLNWSIDTDSVEYQVTKRLTTAVTNFAKSSDPSVDGVTWPEYSASNKAYVTFGNDGLKVGYGPDEDDYNFWKGNNIDGFLNILLTCAMVEVKVEQGRLEGELLETVTGDGKYYSFKGIPYAQPPLGKLRFKAPQPALPWEGVRKATEFGPKCPQKCIFTNTVQLGSEDCLYLNVYSPDIKPATPLPVMVFIHGGGYKSGSGNDDFYGPDFLVQHGVVLVTFNYRLEVLGFLCLDTEEVPGNAGLKDQVAALRWVQKNIKNFGGNPNNVTVFGESAGGASTCLHVISPMSKGLFKKAVPMSGVPFCDWSQAFLPQKRAFLLGKDLGFETDDPDKLLEFLQTVPSEKLIDTNPVVLSFEEYSNNILKFYHFTPVVEKDFGNNENFLTEDPIEALRHKRINDVDILIGYTSQEVLLGIPMYEEKFLKHYNRFSEVLVPRKILMKSTPEKILKVAEMIHDFYFNKKPLTFDVMKEFVNYANHACFSYDVSRFVARLPKVGTGRRYVYRFSSFSGRNVYGSLGLEYGIRGASHLDDLMYLFHAKEHNIKLEKNTKEYELVNMVCSVFTNFAKHGNPTPDSSLGVTWPEYDNKTEQYVDIGDSLEIRTPAEDEVKALAFWKSPPQPLKPWQGVRQAKQFGTVCYQYNATNPGLSNMSEDCLYVNVYTPDIKPATPLPVMVWIHGGGFVWGSGNDDLYGPEFLIRHNVVLVTLNYRLEVLGFLCLDTEDIPGNAGMKDQVAALRWVKRNIANFGGNPDNITIFGESAGGGSVSYHLISPMSKGLFNRAIPQSGASTCFWAKAFEPKEKAILLAKQLGFHSEDEKELYEFFKNQPVENLVNLNLQVTTSQKSYEIHFSVTSEKDFGQERFFYGDIIDAIQSNLHEGVDIMTGYTKDEYTISVSLGGPLEDILAKAQRYREAFTPKIIQNYGTISDQLEAARKLQKFYYKNERVSMDNIDTLLNYIGVEMFVHGVMLAAKLYSKKNKVYFYKFNCFSERNVFAHAFCVGYLTEGRSIVSHADELAYLFPVKLFSQKVDRTSDTFKLIDRVTKLWTNFAKYGNPTPDDSLGVKWLPYTLAAQDYMDIGNKLVAGKSPDKEELDFWESVHQQHLPKFRGFLYSQNSTNVTSEFSDTNCNFKN</sequence>
<dbReference type="InterPro" id="IPR002018">
    <property type="entry name" value="CarbesteraseB"/>
</dbReference>
<dbReference type="Gene3D" id="3.40.50.1820">
    <property type="entry name" value="alpha/beta hydrolase"/>
    <property type="match status" value="4"/>
</dbReference>
<keyword evidence="5" id="KW-0325">Glycoprotein</keyword>
<evidence type="ECO:0000256" key="4">
    <source>
        <dbReference type="ARBA" id="ARBA00023157"/>
    </source>
</evidence>
<feature type="domain" description="Carboxylesterase type B" evidence="6">
    <location>
        <begin position="417"/>
        <end position="564"/>
    </location>
</feature>
<dbReference type="Proteomes" id="UP000648187">
    <property type="component" value="Unassembled WGS sequence"/>
</dbReference>
<dbReference type="InterPro" id="IPR019819">
    <property type="entry name" value="Carboxylesterase_B_CS"/>
</dbReference>
<keyword evidence="8" id="KW-1185">Reference proteome</keyword>
<dbReference type="Pfam" id="PF00135">
    <property type="entry name" value="COesterase"/>
    <property type="match status" value="5"/>
</dbReference>
<feature type="domain" description="Carboxylesterase type B" evidence="6">
    <location>
        <begin position="1128"/>
        <end position="1639"/>
    </location>
</feature>
<dbReference type="PROSITE" id="PS00122">
    <property type="entry name" value="CARBOXYLESTERASE_B_1"/>
    <property type="match status" value="3"/>
</dbReference>
<dbReference type="SUPFAM" id="SSF53474">
    <property type="entry name" value="alpha/beta-Hydrolases"/>
    <property type="match status" value="4"/>
</dbReference>
<dbReference type="PANTHER" id="PTHR11559">
    <property type="entry name" value="CARBOXYLESTERASE"/>
    <property type="match status" value="1"/>
</dbReference>
<evidence type="ECO:0000256" key="3">
    <source>
        <dbReference type="ARBA" id="ARBA00022801"/>
    </source>
</evidence>
<evidence type="ECO:0000313" key="8">
    <source>
        <dbReference type="Proteomes" id="UP000648187"/>
    </source>
</evidence>
<evidence type="ECO:0000256" key="1">
    <source>
        <dbReference type="ARBA" id="ARBA00005964"/>
    </source>
</evidence>
<reference evidence="7" key="1">
    <citation type="submission" date="2020-08" db="EMBL/GenBank/DDBJ databases">
        <title>Spodoptera exigua strain:BAW_Kor-Di-RS1 Genome sequencing and assembly.</title>
        <authorList>
            <person name="Kim J."/>
            <person name="Nam H.Y."/>
            <person name="Kwon M."/>
            <person name="Choi J.H."/>
            <person name="Cho S.R."/>
            <person name="Kim G.-H."/>
        </authorList>
    </citation>
    <scope>NUCLEOTIDE SEQUENCE</scope>
    <source>
        <strain evidence="7">BAW_Kor-Di-RS1</strain>
        <tissue evidence="7">Whole-body</tissue>
    </source>
</reference>
<keyword evidence="3" id="KW-0378">Hydrolase</keyword>
<keyword evidence="2" id="KW-0719">Serine esterase</keyword>
<evidence type="ECO:0000259" key="6">
    <source>
        <dbReference type="Pfam" id="PF00135"/>
    </source>
</evidence>
<dbReference type="EMBL" id="JACKWZ010000069">
    <property type="protein sequence ID" value="KAF9417567.1"/>
    <property type="molecule type" value="Genomic_DNA"/>
</dbReference>
<dbReference type="FunFam" id="3.40.50.1820:FF:000092">
    <property type="entry name" value="Carboxylic ester hydrolase"/>
    <property type="match status" value="2"/>
</dbReference>
<dbReference type="InterPro" id="IPR050309">
    <property type="entry name" value="Type-B_Carboxylest/Lipase"/>
</dbReference>
<organism evidence="7 8">
    <name type="scientific">Spodoptera exigua</name>
    <name type="common">Beet armyworm</name>
    <name type="synonym">Noctua fulgens</name>
    <dbReference type="NCBI Taxonomy" id="7107"/>
    <lineage>
        <taxon>Eukaryota</taxon>
        <taxon>Metazoa</taxon>
        <taxon>Ecdysozoa</taxon>
        <taxon>Arthropoda</taxon>
        <taxon>Hexapoda</taxon>
        <taxon>Insecta</taxon>
        <taxon>Pterygota</taxon>
        <taxon>Neoptera</taxon>
        <taxon>Endopterygota</taxon>
        <taxon>Lepidoptera</taxon>
        <taxon>Glossata</taxon>
        <taxon>Ditrysia</taxon>
        <taxon>Noctuoidea</taxon>
        <taxon>Noctuidae</taxon>
        <taxon>Amphipyrinae</taxon>
        <taxon>Spodoptera</taxon>
    </lineage>
</organism>
<dbReference type="GO" id="GO:0052689">
    <property type="term" value="F:carboxylic ester hydrolase activity"/>
    <property type="evidence" value="ECO:0007669"/>
    <property type="project" value="UniProtKB-KW"/>
</dbReference>
<feature type="domain" description="Carboxylesterase type B" evidence="6">
    <location>
        <begin position="90"/>
        <end position="405"/>
    </location>
</feature>
<gene>
    <name evidence="7" type="ORF">HW555_005397</name>
</gene>
<comment type="similarity">
    <text evidence="1">Belongs to the type-B carboxylesterase/lipase family.</text>
</comment>
<name>A0A835GGM4_SPOEX</name>
<dbReference type="PROSITE" id="PS00941">
    <property type="entry name" value="CARBOXYLESTERASE_B_2"/>
    <property type="match status" value="4"/>
</dbReference>
<accession>A0A835GGM4</accession>
<protein>
    <recommendedName>
        <fullName evidence="6">Carboxylesterase type B domain-containing protein</fullName>
    </recommendedName>
</protein>
<dbReference type="InterPro" id="IPR019826">
    <property type="entry name" value="Carboxylesterase_B_AS"/>
</dbReference>
<dbReference type="InterPro" id="IPR029058">
    <property type="entry name" value="AB_hydrolase_fold"/>
</dbReference>
<comment type="caution">
    <text evidence="7">The sequence shown here is derived from an EMBL/GenBank/DDBJ whole genome shotgun (WGS) entry which is preliminary data.</text>
</comment>